<evidence type="ECO:0000313" key="3">
    <source>
        <dbReference type="Proteomes" id="UP000000763"/>
    </source>
</evidence>
<dbReference type="AlphaFoldDB" id="Q9FRH1"/>
<protein>
    <submittedName>
        <fullName evidence="2">Uncharacterized protein</fullName>
    </submittedName>
</protein>
<evidence type="ECO:0000256" key="1">
    <source>
        <dbReference type="SAM" id="MobiDB-lite"/>
    </source>
</evidence>
<dbReference type="EMBL" id="AC079830">
    <property type="protein sequence ID" value="AAG46063.1"/>
    <property type="molecule type" value="Genomic_DNA"/>
</dbReference>
<sequence>MELQRNRRIKRFPHGAYRDTADEPHVLALPLPPGDRIRRQGGRGYPNPASTVYPPPELASRWQGGASKFSSGEGPDDVSRPGKGHASGKR</sequence>
<dbReference type="Proteomes" id="UP000000763">
    <property type="component" value="Chromosome 3"/>
</dbReference>
<feature type="compositionally biased region" description="Basic residues" evidence="1">
    <location>
        <begin position="1"/>
        <end position="13"/>
    </location>
</feature>
<reference evidence="3" key="1">
    <citation type="journal article" date="2005" name="Nature">
        <title>The map-based sequence of the rice genome.</title>
        <authorList>
            <consortium name="International rice genome sequencing project (IRGSP)"/>
            <person name="Matsumoto T."/>
            <person name="Wu J."/>
            <person name="Kanamori H."/>
            <person name="Katayose Y."/>
            <person name="Fujisawa M."/>
            <person name="Namiki N."/>
            <person name="Mizuno H."/>
            <person name="Yamamoto K."/>
            <person name="Antonio B.A."/>
            <person name="Baba T."/>
            <person name="Sakata K."/>
            <person name="Nagamura Y."/>
            <person name="Aoki H."/>
            <person name="Arikawa K."/>
            <person name="Arita K."/>
            <person name="Bito T."/>
            <person name="Chiden Y."/>
            <person name="Fujitsuka N."/>
            <person name="Fukunaka R."/>
            <person name="Hamada M."/>
            <person name="Harada C."/>
            <person name="Hayashi A."/>
            <person name="Hijishita S."/>
            <person name="Honda M."/>
            <person name="Hosokawa S."/>
            <person name="Ichikawa Y."/>
            <person name="Idonuma A."/>
            <person name="Iijima M."/>
            <person name="Ikeda M."/>
            <person name="Ikeno M."/>
            <person name="Ito K."/>
            <person name="Ito S."/>
            <person name="Ito T."/>
            <person name="Ito Y."/>
            <person name="Ito Y."/>
            <person name="Iwabuchi A."/>
            <person name="Kamiya K."/>
            <person name="Karasawa W."/>
            <person name="Kurita K."/>
            <person name="Katagiri S."/>
            <person name="Kikuta A."/>
            <person name="Kobayashi H."/>
            <person name="Kobayashi N."/>
            <person name="Machita K."/>
            <person name="Maehara T."/>
            <person name="Masukawa M."/>
            <person name="Mizubayashi T."/>
            <person name="Mukai Y."/>
            <person name="Nagasaki H."/>
            <person name="Nagata Y."/>
            <person name="Naito S."/>
            <person name="Nakashima M."/>
            <person name="Nakama Y."/>
            <person name="Nakamichi Y."/>
            <person name="Nakamura M."/>
            <person name="Meguro A."/>
            <person name="Negishi M."/>
            <person name="Ohta I."/>
            <person name="Ohta T."/>
            <person name="Okamoto M."/>
            <person name="Ono N."/>
            <person name="Saji S."/>
            <person name="Sakaguchi M."/>
            <person name="Sakai K."/>
            <person name="Shibata M."/>
            <person name="Shimokawa T."/>
            <person name="Song J."/>
            <person name="Takazaki Y."/>
            <person name="Terasawa K."/>
            <person name="Tsugane M."/>
            <person name="Tsuji K."/>
            <person name="Ueda S."/>
            <person name="Waki K."/>
            <person name="Yamagata H."/>
            <person name="Yamamoto M."/>
            <person name="Yamamoto S."/>
            <person name="Yamane H."/>
            <person name="Yoshiki S."/>
            <person name="Yoshihara R."/>
            <person name="Yukawa K."/>
            <person name="Zhong H."/>
            <person name="Yano M."/>
            <person name="Yuan Q."/>
            <person name="Ouyang S."/>
            <person name="Liu J."/>
            <person name="Jones K.M."/>
            <person name="Gansberger K."/>
            <person name="Moffat K."/>
            <person name="Hill J."/>
            <person name="Bera J."/>
            <person name="Fadrosh D."/>
            <person name="Jin S."/>
            <person name="Johri S."/>
            <person name="Kim M."/>
            <person name="Overton L."/>
            <person name="Reardon M."/>
            <person name="Tsitrin T."/>
            <person name="Vuong H."/>
            <person name="Weaver B."/>
            <person name="Ciecko A."/>
            <person name="Tallon L."/>
            <person name="Jackson J."/>
            <person name="Pai G."/>
            <person name="Aken S.V."/>
            <person name="Utterback T."/>
            <person name="Reidmuller S."/>
            <person name="Feldblyum T."/>
            <person name="Hsiao J."/>
            <person name="Zismann V."/>
            <person name="Iobst S."/>
            <person name="de Vazeille A.R."/>
            <person name="Buell C.R."/>
            <person name="Ying K."/>
            <person name="Li Y."/>
            <person name="Lu T."/>
            <person name="Huang Y."/>
            <person name="Zhao Q."/>
            <person name="Feng Q."/>
            <person name="Zhang L."/>
            <person name="Zhu J."/>
            <person name="Weng Q."/>
            <person name="Mu J."/>
            <person name="Lu Y."/>
            <person name="Fan D."/>
            <person name="Liu Y."/>
            <person name="Guan J."/>
            <person name="Zhang Y."/>
            <person name="Yu S."/>
            <person name="Liu X."/>
            <person name="Zhang Y."/>
            <person name="Hong G."/>
            <person name="Han B."/>
            <person name="Choisne N."/>
            <person name="Demange N."/>
            <person name="Orjeda G."/>
            <person name="Samain S."/>
            <person name="Cattolico L."/>
            <person name="Pelletier E."/>
            <person name="Couloux A."/>
            <person name="Segurens B."/>
            <person name="Wincker P."/>
            <person name="D'Hont A."/>
            <person name="Scarpelli C."/>
            <person name="Weissenbach J."/>
            <person name="Salanoubat M."/>
            <person name="Quetier F."/>
            <person name="Yu Y."/>
            <person name="Kim H.R."/>
            <person name="Rambo T."/>
            <person name="Currie J."/>
            <person name="Collura K."/>
            <person name="Luo M."/>
            <person name="Yang T."/>
            <person name="Ammiraju J.S.S."/>
            <person name="Engler F."/>
            <person name="Soderlund C."/>
            <person name="Wing R.A."/>
            <person name="Palmer L.E."/>
            <person name="de la Bastide M."/>
            <person name="Spiegel L."/>
            <person name="Nascimento L."/>
            <person name="Zutavern T."/>
            <person name="O'Shaughnessy A."/>
            <person name="Dike S."/>
            <person name="Dedhia N."/>
            <person name="Preston R."/>
            <person name="Balija V."/>
            <person name="McCombie W.R."/>
            <person name="Chow T."/>
            <person name="Chen H."/>
            <person name="Chung M."/>
            <person name="Chen C."/>
            <person name="Shaw J."/>
            <person name="Wu H."/>
            <person name="Hsiao K."/>
            <person name="Chao Y."/>
            <person name="Chu M."/>
            <person name="Cheng C."/>
            <person name="Hour A."/>
            <person name="Lee P."/>
            <person name="Lin S."/>
            <person name="Lin Y."/>
            <person name="Liou J."/>
            <person name="Liu S."/>
            <person name="Hsing Y."/>
            <person name="Raghuvanshi S."/>
            <person name="Mohanty A."/>
            <person name="Bharti A.K."/>
            <person name="Gaur A."/>
            <person name="Gupta V."/>
            <person name="Kumar D."/>
            <person name="Ravi V."/>
            <person name="Vij S."/>
            <person name="Kapur A."/>
            <person name="Khurana P."/>
            <person name="Khurana P."/>
            <person name="Khurana J.P."/>
            <person name="Tyagi A.K."/>
            <person name="Gaikwad K."/>
            <person name="Singh A."/>
            <person name="Dalal V."/>
            <person name="Srivastava S."/>
            <person name="Dixit A."/>
            <person name="Pal A.K."/>
            <person name="Ghazi I.A."/>
            <person name="Yadav M."/>
            <person name="Pandit A."/>
            <person name="Bhargava A."/>
            <person name="Sureshbabu K."/>
            <person name="Batra K."/>
            <person name="Sharma T.R."/>
            <person name="Mohapatra T."/>
            <person name="Singh N.K."/>
            <person name="Messing J."/>
            <person name="Nelson A.B."/>
            <person name="Fuks G."/>
            <person name="Kavchok S."/>
            <person name="Keizer G."/>
            <person name="Linton E."/>
            <person name="Llaca V."/>
            <person name="Song R."/>
            <person name="Tanyolac B."/>
            <person name="Young S."/>
            <person name="Ho-Il K."/>
            <person name="Hahn J.H."/>
            <person name="Sangsakoo G."/>
            <person name="Vanavichit A."/>
            <person name="de Mattos Luiz.A.T."/>
            <person name="Zimmer P.D."/>
            <person name="Malone G."/>
            <person name="Dellagostin O."/>
            <person name="de Oliveira A.C."/>
            <person name="Bevan M."/>
            <person name="Bancroft I."/>
            <person name="Minx P."/>
            <person name="Cordum H."/>
            <person name="Wilson R."/>
            <person name="Cheng Z."/>
            <person name="Jin W."/>
            <person name="Jiang J."/>
            <person name="Leong S.A."/>
            <person name="Iwama H."/>
            <person name="Gojobori T."/>
            <person name="Itoh T."/>
            <person name="Niimura Y."/>
            <person name="Fujii Y."/>
            <person name="Habara T."/>
            <person name="Sakai H."/>
            <person name="Sato Y."/>
            <person name="Wilson G."/>
            <person name="Kumar K."/>
            <person name="McCouch S."/>
            <person name="Juretic N."/>
            <person name="Hoen D."/>
            <person name="Wright S."/>
            <person name="Bruskiewich R."/>
            <person name="Bureau T."/>
            <person name="Miyao A."/>
            <person name="Hirochika H."/>
            <person name="Nishikawa T."/>
            <person name="Kadowaki K."/>
            <person name="Sugiura M."/>
            <person name="Burr B."/>
            <person name="Sasaki T."/>
        </authorList>
    </citation>
    <scope>NUCLEOTIDE SEQUENCE [LARGE SCALE GENOMIC DNA]</scope>
    <source>
        <strain evidence="3">cv. Nipponbare</strain>
    </source>
</reference>
<gene>
    <name evidence="2" type="primary">OSJNBb0009F04.3</name>
</gene>
<evidence type="ECO:0000313" key="2">
    <source>
        <dbReference type="EMBL" id="AAG46063.1"/>
    </source>
</evidence>
<name>Q9FRH1_ORYSJ</name>
<organism evidence="2 3">
    <name type="scientific">Oryza sativa subsp. japonica</name>
    <name type="common">Rice</name>
    <dbReference type="NCBI Taxonomy" id="39947"/>
    <lineage>
        <taxon>Eukaryota</taxon>
        <taxon>Viridiplantae</taxon>
        <taxon>Streptophyta</taxon>
        <taxon>Embryophyta</taxon>
        <taxon>Tracheophyta</taxon>
        <taxon>Spermatophyta</taxon>
        <taxon>Magnoliopsida</taxon>
        <taxon>Liliopsida</taxon>
        <taxon>Poales</taxon>
        <taxon>Poaceae</taxon>
        <taxon>BOP clade</taxon>
        <taxon>Oryzoideae</taxon>
        <taxon>Oryzeae</taxon>
        <taxon>Oryzinae</taxon>
        <taxon>Oryza</taxon>
        <taxon>Oryza sativa</taxon>
    </lineage>
</organism>
<feature type="compositionally biased region" description="Basic and acidic residues" evidence="1">
    <location>
        <begin position="16"/>
        <end position="25"/>
    </location>
</feature>
<accession>Q9FRH1</accession>
<reference evidence="3" key="2">
    <citation type="journal article" date="2008" name="Nucleic Acids Res.">
        <title>The rice annotation project database (RAP-DB): 2008 update.</title>
        <authorList>
            <consortium name="The rice annotation project (RAP)"/>
        </authorList>
    </citation>
    <scope>GENOME REANNOTATION</scope>
    <source>
        <strain evidence="3">cv. Nipponbare</strain>
    </source>
</reference>
<feature type="region of interest" description="Disordered" evidence="1">
    <location>
        <begin position="1"/>
        <end position="90"/>
    </location>
</feature>
<proteinExistence type="predicted"/>